<feature type="non-terminal residue" evidence="2">
    <location>
        <position position="111"/>
    </location>
</feature>
<accession>A0A061A7I9</accession>
<gene>
    <name evidence="2" type="ORF">GSONMT00054167001</name>
</gene>
<dbReference type="PaxDb" id="8022-A0A061A7I9"/>
<feature type="region of interest" description="Disordered" evidence="1">
    <location>
        <begin position="1"/>
        <end position="30"/>
    </location>
</feature>
<sequence length="111" mass="12431">MVEDVVEDREDSAEIEGEAEMEVEAEEEKGTDANVSFQVTYKTPVPIGEVYFSETFDDGSLDRWQVSKTMKEDADDEIAKYDGKKQTILAPPLYTLHLCVCVCVCVVYGHA</sequence>
<dbReference type="SUPFAM" id="SSF49899">
    <property type="entry name" value="Concanavalin A-like lectins/glucanases"/>
    <property type="match status" value="1"/>
</dbReference>
<protein>
    <submittedName>
        <fullName evidence="2">Uncharacterized protein</fullName>
    </submittedName>
</protein>
<name>A0A061A7I9_ONCMY</name>
<reference evidence="2" key="1">
    <citation type="journal article" date="2014" name="Nat. Commun.">
        <title>The rainbow trout genome provides novel insights into evolution after whole-genome duplication in vertebrates.</title>
        <authorList>
            <person name="Berthelot C."/>
            <person name="Brunet F."/>
            <person name="Chalopin D."/>
            <person name="Juanchich A."/>
            <person name="Bernard M."/>
            <person name="Noel B."/>
            <person name="Bento P."/>
            <person name="Da Silva C."/>
            <person name="Labadie K."/>
            <person name="Alberti A."/>
            <person name="Aury J.M."/>
            <person name="Louis A."/>
            <person name="Dehais P."/>
            <person name="Bardou P."/>
            <person name="Montfort J."/>
            <person name="Klopp C."/>
            <person name="Cabau C."/>
            <person name="Gaspin C."/>
            <person name="Thorgaard G.H."/>
            <person name="Boussaha M."/>
            <person name="Quillet E."/>
            <person name="Guyomard R."/>
            <person name="Galiana D."/>
            <person name="Bobe J."/>
            <person name="Volff J.N."/>
            <person name="Genet C."/>
            <person name="Wincker P."/>
            <person name="Jaillon O."/>
            <person name="Roest Crollius H."/>
            <person name="Guiguen Y."/>
        </authorList>
    </citation>
    <scope>NUCLEOTIDE SEQUENCE [LARGE SCALE GENOMIC DNA]</scope>
</reference>
<dbReference type="Gene3D" id="2.60.120.200">
    <property type="match status" value="1"/>
</dbReference>
<dbReference type="InterPro" id="IPR013320">
    <property type="entry name" value="ConA-like_dom_sf"/>
</dbReference>
<dbReference type="Proteomes" id="UP000193380">
    <property type="component" value="Unassembled WGS sequence"/>
</dbReference>
<evidence type="ECO:0000256" key="1">
    <source>
        <dbReference type="SAM" id="MobiDB-lite"/>
    </source>
</evidence>
<organism evidence="2 3">
    <name type="scientific">Oncorhynchus mykiss</name>
    <name type="common">Rainbow trout</name>
    <name type="synonym">Salmo gairdneri</name>
    <dbReference type="NCBI Taxonomy" id="8022"/>
    <lineage>
        <taxon>Eukaryota</taxon>
        <taxon>Metazoa</taxon>
        <taxon>Chordata</taxon>
        <taxon>Craniata</taxon>
        <taxon>Vertebrata</taxon>
        <taxon>Euteleostomi</taxon>
        <taxon>Actinopterygii</taxon>
        <taxon>Neopterygii</taxon>
        <taxon>Teleostei</taxon>
        <taxon>Protacanthopterygii</taxon>
        <taxon>Salmoniformes</taxon>
        <taxon>Salmonidae</taxon>
        <taxon>Salmoninae</taxon>
        <taxon>Oncorhynchus</taxon>
    </lineage>
</organism>
<proteinExistence type="predicted"/>
<evidence type="ECO:0000313" key="2">
    <source>
        <dbReference type="EMBL" id="CDR18334.1"/>
    </source>
</evidence>
<dbReference type="EMBL" id="FR976437">
    <property type="protein sequence ID" value="CDR18334.1"/>
    <property type="molecule type" value="Genomic_DNA"/>
</dbReference>
<feature type="compositionally biased region" description="Acidic residues" evidence="1">
    <location>
        <begin position="1"/>
        <end position="29"/>
    </location>
</feature>
<dbReference type="AlphaFoldDB" id="A0A061A7I9"/>
<dbReference type="STRING" id="8022.A0A061A7I9"/>
<evidence type="ECO:0000313" key="3">
    <source>
        <dbReference type="Proteomes" id="UP000193380"/>
    </source>
</evidence>
<reference evidence="2" key="2">
    <citation type="submission" date="2014-03" db="EMBL/GenBank/DDBJ databases">
        <authorList>
            <person name="Genoscope - CEA"/>
        </authorList>
    </citation>
    <scope>NUCLEOTIDE SEQUENCE</scope>
</reference>